<dbReference type="AlphaFoldDB" id="E6V584"/>
<dbReference type="PANTHER" id="PTHR30592:SF1">
    <property type="entry name" value="SULFUR CARRIER PROTEIN FDHD"/>
    <property type="match status" value="1"/>
</dbReference>
<gene>
    <name evidence="3" type="primary">fdhD</name>
    <name evidence="4" type="ordered locus">Varpa_5182</name>
</gene>
<dbReference type="GO" id="GO:0005737">
    <property type="term" value="C:cytoplasm"/>
    <property type="evidence" value="ECO:0007669"/>
    <property type="project" value="UniProtKB-SubCell"/>
</dbReference>
<dbReference type="PIRSF" id="PIRSF015626">
    <property type="entry name" value="FdhD"/>
    <property type="match status" value="1"/>
</dbReference>
<dbReference type="HOGENOM" id="CLU_056887_2_0_4"/>
<comment type="function">
    <text evidence="3">Required for formate dehydrogenase (FDH) activity. Acts as a sulfur carrier protein that transfers sulfur from IscS to the molybdenum cofactor prior to its insertion into FDH.</text>
</comment>
<evidence type="ECO:0000256" key="1">
    <source>
        <dbReference type="ARBA" id="ARBA00022490"/>
    </source>
</evidence>
<evidence type="ECO:0000256" key="3">
    <source>
        <dbReference type="HAMAP-Rule" id="MF_00187"/>
    </source>
</evidence>
<comment type="subcellular location">
    <subcellularLocation>
        <location evidence="3">Cytoplasm</location>
    </subcellularLocation>
</comment>
<dbReference type="Pfam" id="PF02634">
    <property type="entry name" value="FdhD-NarQ"/>
    <property type="match status" value="1"/>
</dbReference>
<sequence>MNNIATLPAAEGADTFCEGALLLPVHGVRGGEAYAVQDWVAEEVPVALEFNGISHAVMLATPLDLEDFALGFSLGEGILDAAHELYSVDIAPSDLGITVRLQVSSAAFNRLKQRRRTIAGRTGCGLCGTESLAHVSRELPVLGDAAVALERQAIARAMSQFQSLQTLQQATGAVHAAAWCSAEGEVMWLREDVGRHNALDKLIGALASNDIDASTGFIAVTSRASFEMVQKTAMAGVPLLAAVSAPTSFAVTTAERARLTLVGFARKDDLAVYSHPERVTTAGRELSSTSTGRRAH</sequence>
<evidence type="ECO:0000313" key="5">
    <source>
        <dbReference type="Proteomes" id="UP000008917"/>
    </source>
</evidence>
<dbReference type="Gene3D" id="3.40.140.10">
    <property type="entry name" value="Cytidine Deaminase, domain 2"/>
    <property type="match status" value="1"/>
</dbReference>
<dbReference type="GO" id="GO:0097163">
    <property type="term" value="F:sulfur carrier activity"/>
    <property type="evidence" value="ECO:0007669"/>
    <property type="project" value="UniProtKB-UniRule"/>
</dbReference>
<dbReference type="KEGG" id="vpe:Varpa_5182"/>
<dbReference type="HAMAP" id="MF_00187">
    <property type="entry name" value="FdhD"/>
    <property type="match status" value="1"/>
</dbReference>
<dbReference type="GO" id="GO:0016783">
    <property type="term" value="F:sulfurtransferase activity"/>
    <property type="evidence" value="ECO:0007669"/>
    <property type="project" value="InterPro"/>
</dbReference>
<evidence type="ECO:0000256" key="2">
    <source>
        <dbReference type="ARBA" id="ARBA00023150"/>
    </source>
</evidence>
<dbReference type="Gene3D" id="3.10.20.10">
    <property type="match status" value="1"/>
</dbReference>
<keyword evidence="1 3" id="KW-0963">Cytoplasm</keyword>
<dbReference type="SUPFAM" id="SSF53927">
    <property type="entry name" value="Cytidine deaminase-like"/>
    <property type="match status" value="1"/>
</dbReference>
<reference evidence="4 5" key="2">
    <citation type="journal article" date="2013" name="Genome Announc.">
        <title>Genome of the Root-Associated Plant Growth-Promoting Bacterium Variovorax paradoxus Strain EPS.</title>
        <authorList>
            <person name="Han J.I."/>
            <person name="Spain J.C."/>
            <person name="Leadbetter J.R."/>
            <person name="Ovchinnikova G."/>
            <person name="Goodwin L.A."/>
            <person name="Han C.S."/>
            <person name="Woyke T."/>
            <person name="Davenport K.W."/>
            <person name="Orwin P.M."/>
        </authorList>
    </citation>
    <scope>NUCLEOTIDE SEQUENCE [LARGE SCALE GENOMIC DNA]</scope>
    <source>
        <strain evidence="4 5">EPS</strain>
    </source>
</reference>
<dbReference type="EMBL" id="CP002417">
    <property type="protein sequence ID" value="ADU39338.1"/>
    <property type="molecule type" value="Genomic_DNA"/>
</dbReference>
<protein>
    <recommendedName>
        <fullName evidence="3">Sulfur carrier protein FdhD</fullName>
    </recommendedName>
</protein>
<organism evidence="4 5">
    <name type="scientific">Variovorax paradoxus (strain EPS)</name>
    <dbReference type="NCBI Taxonomy" id="595537"/>
    <lineage>
        <taxon>Bacteria</taxon>
        <taxon>Pseudomonadati</taxon>
        <taxon>Pseudomonadota</taxon>
        <taxon>Betaproteobacteria</taxon>
        <taxon>Burkholderiales</taxon>
        <taxon>Comamonadaceae</taxon>
        <taxon>Variovorax</taxon>
    </lineage>
</organism>
<dbReference type="Proteomes" id="UP000008917">
    <property type="component" value="Chromosome"/>
</dbReference>
<comment type="caution">
    <text evidence="3">Lacks conserved residue(s) required for the propagation of feature annotation.</text>
</comment>
<evidence type="ECO:0000313" key="4">
    <source>
        <dbReference type="EMBL" id="ADU39338.1"/>
    </source>
</evidence>
<dbReference type="InterPro" id="IPR003786">
    <property type="entry name" value="FdhD"/>
</dbReference>
<dbReference type="PANTHER" id="PTHR30592">
    <property type="entry name" value="FORMATE DEHYDROGENASE"/>
    <property type="match status" value="1"/>
</dbReference>
<dbReference type="InterPro" id="IPR016193">
    <property type="entry name" value="Cytidine_deaminase-like"/>
</dbReference>
<reference evidence="5" key="1">
    <citation type="submission" date="2010-12" db="EMBL/GenBank/DDBJ databases">
        <title>Complete sequence of Variovorax paradoxus EPS.</title>
        <authorList>
            <consortium name="US DOE Joint Genome Institute"/>
            <person name="Lucas S."/>
            <person name="Copeland A."/>
            <person name="Lapidus A."/>
            <person name="Cheng J.-F."/>
            <person name="Goodwin L."/>
            <person name="Pitluck S."/>
            <person name="Teshima H."/>
            <person name="Detter J.C."/>
            <person name="Han C."/>
            <person name="Tapia R."/>
            <person name="Land M."/>
            <person name="Hauser L."/>
            <person name="Kyrpides N."/>
            <person name="Ivanova N."/>
            <person name="Ovchinnikova G."/>
            <person name="Orwin P."/>
            <person name="Han J.-I.G."/>
            <person name="Woyke T."/>
        </authorList>
    </citation>
    <scope>NUCLEOTIDE SEQUENCE [LARGE SCALE GENOMIC DNA]</scope>
    <source>
        <strain evidence="5">EPS</strain>
    </source>
</reference>
<feature type="active site" description="Cysteine persulfide intermediate" evidence="3">
    <location>
        <position position="124"/>
    </location>
</feature>
<name>E6V584_VARPE</name>
<dbReference type="NCBIfam" id="TIGR00129">
    <property type="entry name" value="fdhD_narQ"/>
    <property type="match status" value="1"/>
</dbReference>
<accession>E6V584</accession>
<keyword evidence="2 3" id="KW-0501">Molybdenum cofactor biosynthesis</keyword>
<dbReference type="eggNOG" id="COG1526">
    <property type="taxonomic scope" value="Bacteria"/>
</dbReference>
<proteinExistence type="inferred from homology"/>
<dbReference type="STRING" id="595537.Varpa_5182"/>
<comment type="similarity">
    <text evidence="3">Belongs to the FdhD family.</text>
</comment>
<dbReference type="GO" id="GO:0006777">
    <property type="term" value="P:Mo-molybdopterin cofactor biosynthetic process"/>
    <property type="evidence" value="ECO:0007669"/>
    <property type="project" value="UniProtKB-UniRule"/>
</dbReference>
<dbReference type="RefSeq" id="WP_013543543.1">
    <property type="nucleotide sequence ID" value="NC_014931.1"/>
</dbReference>